<dbReference type="AlphaFoldDB" id="A0A380TEZ8"/>
<gene>
    <name evidence="8" type="ORF">DF3PB_3630003</name>
</gene>
<dbReference type="EMBL" id="UIDG01000294">
    <property type="protein sequence ID" value="SUS07025.1"/>
    <property type="molecule type" value="Genomic_DNA"/>
</dbReference>
<keyword evidence="3" id="KW-0645">Protease</keyword>
<sequence>MRDNRLRIAVVAPAARISDEIAARVGALAAQLYPQRLAELFFHPQCFRTSGHFAGDDAARGDAFIAVANDPHFDAVWIGRGGYGSCRIAEAVIPQLAAPARDKLYMGYSDAGSLLAALYRHGFRVAHGPMPADILRPGGEAAVARGLAYLIERAPSALEPHVVAGTKAAAFNLTILSQMLGTPIEPDLSDHVLMLEEDSEHMYRIDRYFFHITSNPAIRRVAGIRLGRCSNIPANVPDFAQTEEEVARTWCARAGIAYLGRADIGHDIDNKVVPFGDGREN</sequence>
<accession>A0A380TEZ8</accession>
<dbReference type="Pfam" id="PF02016">
    <property type="entry name" value="Peptidase_S66"/>
    <property type="match status" value="1"/>
</dbReference>
<evidence type="ECO:0000313" key="8">
    <source>
        <dbReference type="EMBL" id="SUS07025.1"/>
    </source>
</evidence>
<dbReference type="PANTHER" id="PTHR30237:SF2">
    <property type="entry name" value="MUREIN TETRAPEPTIDE CARBOXYPEPTIDASE"/>
    <property type="match status" value="1"/>
</dbReference>
<evidence type="ECO:0000259" key="6">
    <source>
        <dbReference type="Pfam" id="PF02016"/>
    </source>
</evidence>
<evidence type="ECO:0000256" key="1">
    <source>
        <dbReference type="ARBA" id="ARBA00010233"/>
    </source>
</evidence>
<comment type="similarity">
    <text evidence="1">Belongs to the peptidase S66 family.</text>
</comment>
<dbReference type="InterPro" id="IPR040921">
    <property type="entry name" value="Peptidase_S66C"/>
</dbReference>
<feature type="domain" description="LD-carboxypeptidase C-terminal" evidence="7">
    <location>
        <begin position="172"/>
        <end position="276"/>
    </location>
</feature>
<dbReference type="InterPro" id="IPR029062">
    <property type="entry name" value="Class_I_gatase-like"/>
</dbReference>
<evidence type="ECO:0000256" key="4">
    <source>
        <dbReference type="ARBA" id="ARBA00022801"/>
    </source>
</evidence>
<proteinExistence type="inferred from homology"/>
<dbReference type="CDD" id="cd07025">
    <property type="entry name" value="Peptidase_S66"/>
    <property type="match status" value="1"/>
</dbReference>
<dbReference type="InterPro" id="IPR027478">
    <property type="entry name" value="LdcA_N"/>
</dbReference>
<dbReference type="Gene3D" id="3.50.30.60">
    <property type="entry name" value="LD-carboxypeptidase A C-terminal domain-like"/>
    <property type="match status" value="1"/>
</dbReference>
<organism evidence="8">
    <name type="scientific">metagenome</name>
    <dbReference type="NCBI Taxonomy" id="256318"/>
    <lineage>
        <taxon>unclassified sequences</taxon>
        <taxon>metagenomes</taxon>
    </lineage>
</organism>
<evidence type="ECO:0000259" key="7">
    <source>
        <dbReference type="Pfam" id="PF17676"/>
    </source>
</evidence>
<dbReference type="SUPFAM" id="SSF141986">
    <property type="entry name" value="LD-carboxypeptidase A C-terminal domain-like"/>
    <property type="match status" value="1"/>
</dbReference>
<keyword evidence="2 8" id="KW-0121">Carboxypeptidase</keyword>
<dbReference type="InterPro" id="IPR027461">
    <property type="entry name" value="Carboxypeptidase_A_C_sf"/>
</dbReference>
<dbReference type="InterPro" id="IPR040449">
    <property type="entry name" value="Peptidase_S66_N"/>
</dbReference>
<dbReference type="SUPFAM" id="SSF52317">
    <property type="entry name" value="Class I glutamine amidotransferase-like"/>
    <property type="match status" value="1"/>
</dbReference>
<protein>
    <submittedName>
        <fullName evidence="8">Muramoyltetrapeptide carboxypeptidase</fullName>
    </submittedName>
</protein>
<keyword evidence="5" id="KW-0720">Serine protease</keyword>
<dbReference type="Pfam" id="PF17676">
    <property type="entry name" value="Peptidase_S66C"/>
    <property type="match status" value="1"/>
</dbReference>
<dbReference type="PANTHER" id="PTHR30237">
    <property type="entry name" value="MURAMOYLTETRAPEPTIDE CARBOXYPEPTIDASE"/>
    <property type="match status" value="1"/>
</dbReference>
<dbReference type="GO" id="GO:0008236">
    <property type="term" value="F:serine-type peptidase activity"/>
    <property type="evidence" value="ECO:0007669"/>
    <property type="project" value="UniProtKB-KW"/>
</dbReference>
<dbReference type="GO" id="GO:0004180">
    <property type="term" value="F:carboxypeptidase activity"/>
    <property type="evidence" value="ECO:0007669"/>
    <property type="project" value="UniProtKB-KW"/>
</dbReference>
<dbReference type="InterPro" id="IPR003507">
    <property type="entry name" value="S66_fam"/>
</dbReference>
<name>A0A380TEZ8_9ZZZZ</name>
<evidence type="ECO:0000256" key="3">
    <source>
        <dbReference type="ARBA" id="ARBA00022670"/>
    </source>
</evidence>
<keyword evidence="4" id="KW-0378">Hydrolase</keyword>
<dbReference type="Gene3D" id="3.40.50.10740">
    <property type="entry name" value="Class I glutamine amidotransferase-like"/>
    <property type="match status" value="1"/>
</dbReference>
<evidence type="ECO:0000256" key="2">
    <source>
        <dbReference type="ARBA" id="ARBA00022645"/>
    </source>
</evidence>
<feature type="domain" description="LD-carboxypeptidase N-terminal" evidence="6">
    <location>
        <begin position="8"/>
        <end position="128"/>
    </location>
</feature>
<evidence type="ECO:0000256" key="5">
    <source>
        <dbReference type="ARBA" id="ARBA00022825"/>
    </source>
</evidence>
<dbReference type="GO" id="GO:0006508">
    <property type="term" value="P:proteolysis"/>
    <property type="evidence" value="ECO:0007669"/>
    <property type="project" value="UniProtKB-KW"/>
</dbReference>
<reference evidence="8" key="1">
    <citation type="submission" date="2018-07" db="EMBL/GenBank/DDBJ databases">
        <authorList>
            <person name="Quirk P.G."/>
            <person name="Krulwich T.A."/>
        </authorList>
    </citation>
    <scope>NUCLEOTIDE SEQUENCE</scope>
</reference>